<feature type="domain" description="ABC transporter" evidence="5">
    <location>
        <begin position="14"/>
        <end position="242"/>
    </location>
</feature>
<gene>
    <name evidence="6" type="ORF">KL86SPO_40027</name>
</gene>
<sequence length="255" mass="28033">MKMSEKLSGFDYAVELTGLTKIYDGRKIVDNLSLTIPQGKIFGLLGPNGAGKSTVMKMIAGLTRATSGSVRIFGIDRLMEPLATKKLVGLVPQENNLERDLTVEEVLLVYGRLFGVERLKHRLEEVLTKFNLEQSRHIKVGVLSGGTARRTLIARALLPEPELLLLDEPTVGLDPDIRQELWSIVRLLTSEGKSIILTTHYMEEAEQLCEQVAMLRSGRLALLDTPAGIKHRTGKGQASGALETMFIKLAKEGDG</sequence>
<dbReference type="PROSITE" id="PS50893">
    <property type="entry name" value="ABC_TRANSPORTER_2"/>
    <property type="match status" value="1"/>
</dbReference>
<proteinExistence type="inferred from homology"/>
<keyword evidence="3" id="KW-0547">Nucleotide-binding</keyword>
<name>A0A212LVH1_9FIRM</name>
<reference evidence="6" key="1">
    <citation type="submission" date="2016-08" db="EMBL/GenBank/DDBJ databases">
        <authorList>
            <person name="Seilhamer J.J."/>
        </authorList>
    </citation>
    <scope>NUCLEOTIDE SEQUENCE</scope>
    <source>
        <strain evidence="6">86</strain>
    </source>
</reference>
<evidence type="ECO:0000256" key="2">
    <source>
        <dbReference type="ARBA" id="ARBA00022448"/>
    </source>
</evidence>
<dbReference type="InterPro" id="IPR027417">
    <property type="entry name" value="P-loop_NTPase"/>
</dbReference>
<organism evidence="6">
    <name type="scientific">uncultured Sporomusa sp</name>
    <dbReference type="NCBI Taxonomy" id="307249"/>
    <lineage>
        <taxon>Bacteria</taxon>
        <taxon>Bacillati</taxon>
        <taxon>Bacillota</taxon>
        <taxon>Negativicutes</taxon>
        <taxon>Selenomonadales</taxon>
        <taxon>Sporomusaceae</taxon>
        <taxon>Sporomusa</taxon>
        <taxon>environmental samples</taxon>
    </lineage>
</organism>
<dbReference type="SMART" id="SM00382">
    <property type="entry name" value="AAA"/>
    <property type="match status" value="1"/>
</dbReference>
<accession>A0A212LVH1</accession>
<protein>
    <submittedName>
        <fullName evidence="6">Nod factor export ATP-binding protein I</fullName>
    </submittedName>
</protein>
<keyword evidence="2" id="KW-0813">Transport</keyword>
<dbReference type="InterPro" id="IPR003439">
    <property type="entry name" value="ABC_transporter-like_ATP-bd"/>
</dbReference>
<evidence type="ECO:0000256" key="3">
    <source>
        <dbReference type="ARBA" id="ARBA00022741"/>
    </source>
</evidence>
<dbReference type="PANTHER" id="PTHR42711">
    <property type="entry name" value="ABC TRANSPORTER ATP-BINDING PROTEIN"/>
    <property type="match status" value="1"/>
</dbReference>
<keyword evidence="4 6" id="KW-0067">ATP-binding</keyword>
<dbReference type="Gene3D" id="3.40.50.300">
    <property type="entry name" value="P-loop containing nucleotide triphosphate hydrolases"/>
    <property type="match status" value="1"/>
</dbReference>
<comment type="similarity">
    <text evidence="1">Belongs to the ABC transporter superfamily.</text>
</comment>
<dbReference type="InterPro" id="IPR003593">
    <property type="entry name" value="AAA+_ATPase"/>
</dbReference>
<evidence type="ECO:0000256" key="4">
    <source>
        <dbReference type="ARBA" id="ARBA00022840"/>
    </source>
</evidence>
<dbReference type="AlphaFoldDB" id="A0A212LVH1"/>
<dbReference type="GO" id="GO:0005524">
    <property type="term" value="F:ATP binding"/>
    <property type="evidence" value="ECO:0007669"/>
    <property type="project" value="UniProtKB-KW"/>
</dbReference>
<dbReference type="InterPro" id="IPR050763">
    <property type="entry name" value="ABC_transporter_ATP-binding"/>
</dbReference>
<dbReference type="SUPFAM" id="SSF52540">
    <property type="entry name" value="P-loop containing nucleoside triphosphate hydrolases"/>
    <property type="match status" value="1"/>
</dbReference>
<dbReference type="PANTHER" id="PTHR42711:SF5">
    <property type="entry name" value="ABC TRANSPORTER ATP-BINDING PROTEIN NATA"/>
    <property type="match status" value="1"/>
</dbReference>
<dbReference type="Pfam" id="PF00005">
    <property type="entry name" value="ABC_tran"/>
    <property type="match status" value="1"/>
</dbReference>
<evidence type="ECO:0000256" key="1">
    <source>
        <dbReference type="ARBA" id="ARBA00005417"/>
    </source>
</evidence>
<dbReference type="GO" id="GO:0016887">
    <property type="term" value="F:ATP hydrolysis activity"/>
    <property type="evidence" value="ECO:0007669"/>
    <property type="project" value="InterPro"/>
</dbReference>
<evidence type="ECO:0000313" key="6">
    <source>
        <dbReference type="EMBL" id="SCM81543.1"/>
    </source>
</evidence>
<dbReference type="RefSeq" id="WP_233138642.1">
    <property type="nucleotide sequence ID" value="NZ_LT608335.1"/>
</dbReference>
<dbReference type="EMBL" id="FMJE01000004">
    <property type="protein sequence ID" value="SCM81543.1"/>
    <property type="molecule type" value="Genomic_DNA"/>
</dbReference>
<evidence type="ECO:0000259" key="5">
    <source>
        <dbReference type="PROSITE" id="PS50893"/>
    </source>
</evidence>